<organism evidence="2 3">
    <name type="scientific">Petrolisthes manimaculis</name>
    <dbReference type="NCBI Taxonomy" id="1843537"/>
    <lineage>
        <taxon>Eukaryota</taxon>
        <taxon>Metazoa</taxon>
        <taxon>Ecdysozoa</taxon>
        <taxon>Arthropoda</taxon>
        <taxon>Crustacea</taxon>
        <taxon>Multicrustacea</taxon>
        <taxon>Malacostraca</taxon>
        <taxon>Eumalacostraca</taxon>
        <taxon>Eucarida</taxon>
        <taxon>Decapoda</taxon>
        <taxon>Pleocyemata</taxon>
        <taxon>Anomura</taxon>
        <taxon>Galatheoidea</taxon>
        <taxon>Porcellanidae</taxon>
        <taxon>Petrolisthes</taxon>
    </lineage>
</organism>
<gene>
    <name evidence="2" type="ORF">Pmani_017093</name>
</gene>
<comment type="caution">
    <text evidence="2">The sequence shown here is derived from an EMBL/GenBank/DDBJ whole genome shotgun (WGS) entry which is preliminary data.</text>
</comment>
<dbReference type="EMBL" id="JAWZYT010001517">
    <property type="protein sequence ID" value="KAK4311403.1"/>
    <property type="molecule type" value="Genomic_DNA"/>
</dbReference>
<reference evidence="2" key="1">
    <citation type="submission" date="2023-11" db="EMBL/GenBank/DDBJ databases">
        <title>Genome assemblies of two species of porcelain crab, Petrolisthes cinctipes and Petrolisthes manimaculis (Anomura: Porcellanidae).</title>
        <authorList>
            <person name="Angst P."/>
        </authorList>
    </citation>
    <scope>NUCLEOTIDE SEQUENCE</scope>
    <source>
        <strain evidence="2">PB745_02</strain>
        <tissue evidence="2">Gill</tissue>
    </source>
</reference>
<keyword evidence="3" id="KW-1185">Reference proteome</keyword>
<feature type="compositionally biased region" description="Basic and acidic residues" evidence="1">
    <location>
        <begin position="1"/>
        <end position="19"/>
    </location>
</feature>
<accession>A0AAE1U5S7</accession>
<dbReference type="AlphaFoldDB" id="A0AAE1U5S7"/>
<protein>
    <submittedName>
        <fullName evidence="2">Uncharacterized protein</fullName>
    </submittedName>
</protein>
<feature type="compositionally biased region" description="Basic and acidic residues" evidence="1">
    <location>
        <begin position="31"/>
        <end position="65"/>
    </location>
</feature>
<dbReference type="Proteomes" id="UP001292094">
    <property type="component" value="Unassembled WGS sequence"/>
</dbReference>
<evidence type="ECO:0000313" key="3">
    <source>
        <dbReference type="Proteomes" id="UP001292094"/>
    </source>
</evidence>
<feature type="compositionally biased region" description="Basic residues" evidence="1">
    <location>
        <begin position="20"/>
        <end position="30"/>
    </location>
</feature>
<evidence type="ECO:0000256" key="1">
    <source>
        <dbReference type="SAM" id="MobiDB-lite"/>
    </source>
</evidence>
<proteinExistence type="predicted"/>
<evidence type="ECO:0000313" key="2">
    <source>
        <dbReference type="EMBL" id="KAK4311403.1"/>
    </source>
</evidence>
<sequence length="120" mass="13615">MNRQHREGRKEGRKEIQRPEKRRKGVRTKKLWMEGKGEKEGNTNTRKEEEGCRNRETMHGGEVKGARTKSAPVLTHSLRRIPTHGIRLIPGPNDGQCGSVANEILVYLNVVPGGVRGKRR</sequence>
<name>A0AAE1U5S7_9EUCA</name>
<feature type="region of interest" description="Disordered" evidence="1">
    <location>
        <begin position="1"/>
        <end position="70"/>
    </location>
</feature>